<gene>
    <name evidence="8" type="ORF">GIB67_042047</name>
</gene>
<dbReference type="Pfam" id="PF17681">
    <property type="entry name" value="GCP_N_terminal"/>
    <property type="match status" value="1"/>
</dbReference>
<comment type="subcellular location">
    <subcellularLocation>
        <location evidence="1 5">Cytoplasm</location>
        <location evidence="1 5">Cytoskeleton</location>
        <location evidence="1 5">Microtubule organizing center</location>
    </subcellularLocation>
</comment>
<protein>
    <recommendedName>
        <fullName evidence="5">Gamma-tubulin complex component</fullName>
    </recommendedName>
</protein>
<dbReference type="GO" id="GO:0043015">
    <property type="term" value="F:gamma-tubulin binding"/>
    <property type="evidence" value="ECO:0007669"/>
    <property type="project" value="InterPro"/>
</dbReference>
<dbReference type="Proteomes" id="UP000541444">
    <property type="component" value="Unassembled WGS sequence"/>
</dbReference>
<evidence type="ECO:0000256" key="6">
    <source>
        <dbReference type="SAM" id="MobiDB-lite"/>
    </source>
</evidence>
<comment type="similarity">
    <text evidence="5">Belongs to the TUBGCP family.</text>
</comment>
<comment type="caution">
    <text evidence="8">The sequence shown here is derived from an EMBL/GenBank/DDBJ whole genome shotgun (WGS) entry which is preliminary data.</text>
</comment>
<dbReference type="GO" id="GO:0007020">
    <property type="term" value="P:microtubule nucleation"/>
    <property type="evidence" value="ECO:0007669"/>
    <property type="project" value="InterPro"/>
</dbReference>
<reference evidence="8 9" key="1">
    <citation type="journal article" date="2020" name="IScience">
        <title>Genome Sequencing of the Endangered Kingdonia uniflora (Circaeasteraceae, Ranunculales) Reveals Potential Mechanisms of Evolutionary Specialization.</title>
        <authorList>
            <person name="Sun Y."/>
            <person name="Deng T."/>
            <person name="Zhang A."/>
            <person name="Moore M.J."/>
            <person name="Landis J.B."/>
            <person name="Lin N."/>
            <person name="Zhang H."/>
            <person name="Zhang X."/>
            <person name="Huang J."/>
            <person name="Zhang X."/>
            <person name="Sun H."/>
            <person name="Wang H."/>
        </authorList>
    </citation>
    <scope>NUCLEOTIDE SEQUENCE [LARGE SCALE GENOMIC DNA]</scope>
    <source>
        <strain evidence="8">TB1705</strain>
        <tissue evidence="8">Leaf</tissue>
    </source>
</reference>
<evidence type="ECO:0000256" key="1">
    <source>
        <dbReference type="ARBA" id="ARBA00004267"/>
    </source>
</evidence>
<dbReference type="OrthoDB" id="78652at2759"/>
<feature type="domain" description="Gamma tubulin complex component protein N-terminal" evidence="7">
    <location>
        <begin position="2"/>
        <end position="133"/>
    </location>
</feature>
<name>A0A7J7MVS4_9MAGN</name>
<feature type="region of interest" description="Disordered" evidence="6">
    <location>
        <begin position="199"/>
        <end position="228"/>
    </location>
</feature>
<proteinExistence type="inferred from homology"/>
<evidence type="ECO:0000313" key="9">
    <source>
        <dbReference type="Proteomes" id="UP000541444"/>
    </source>
</evidence>
<dbReference type="GO" id="GO:0000278">
    <property type="term" value="P:mitotic cell cycle"/>
    <property type="evidence" value="ECO:0007669"/>
    <property type="project" value="TreeGrafter"/>
</dbReference>
<evidence type="ECO:0000256" key="5">
    <source>
        <dbReference type="RuleBase" id="RU363050"/>
    </source>
</evidence>
<keyword evidence="9" id="KW-1185">Reference proteome</keyword>
<dbReference type="InterPro" id="IPR007259">
    <property type="entry name" value="GCP"/>
</dbReference>
<dbReference type="GO" id="GO:0000930">
    <property type="term" value="C:gamma-tubulin complex"/>
    <property type="evidence" value="ECO:0007669"/>
    <property type="project" value="TreeGrafter"/>
</dbReference>
<dbReference type="EMBL" id="JACGCM010001210">
    <property type="protein sequence ID" value="KAF6158966.1"/>
    <property type="molecule type" value="Genomic_DNA"/>
</dbReference>
<sequence length="246" mass="28135">MINNYKELDNFVKRSRDLSRKLEKPSVYWRAIVNGILEILSVYKSVVLHVEQKLLSDHIPILATVTHGLNKVATNWHVAINTFNVFQFFVFLPPFHELIVEIEHDDVRGGQLLNLLHRRCHCGVPELQACIQRYDCIIQKCRTSFILTPGGWKARERKTGELVFSLEESWGGAYKDILTVLKATQRVSLYLVDEDDVEDVEGHDGDSDDEGLPLRGEDVRANESETSYGQAFEKLASQKANHCPRM</sequence>
<keyword evidence="4 5" id="KW-0206">Cytoskeleton</keyword>
<evidence type="ECO:0000256" key="3">
    <source>
        <dbReference type="ARBA" id="ARBA00022701"/>
    </source>
</evidence>
<comment type="function">
    <text evidence="5">Component of the gamma-tubulin ring complex (gTuRC) which mediates microtubule nucleation.</text>
</comment>
<evidence type="ECO:0000256" key="4">
    <source>
        <dbReference type="ARBA" id="ARBA00023212"/>
    </source>
</evidence>
<dbReference type="GO" id="GO:0005874">
    <property type="term" value="C:microtubule"/>
    <property type="evidence" value="ECO:0007669"/>
    <property type="project" value="UniProtKB-KW"/>
</dbReference>
<keyword evidence="2 5" id="KW-0963">Cytoplasm</keyword>
<dbReference type="GO" id="GO:0000922">
    <property type="term" value="C:spindle pole"/>
    <property type="evidence" value="ECO:0007669"/>
    <property type="project" value="InterPro"/>
</dbReference>
<evidence type="ECO:0000256" key="2">
    <source>
        <dbReference type="ARBA" id="ARBA00022490"/>
    </source>
</evidence>
<dbReference type="GO" id="GO:0051321">
    <property type="term" value="P:meiotic cell cycle"/>
    <property type="evidence" value="ECO:0007669"/>
    <property type="project" value="TreeGrafter"/>
</dbReference>
<dbReference type="PANTHER" id="PTHR19302:SF27">
    <property type="entry name" value="GAMMA-TUBULIN COMPLEX COMPONENT 4"/>
    <property type="match status" value="1"/>
</dbReference>
<dbReference type="AlphaFoldDB" id="A0A7J7MVS4"/>
<dbReference type="InterPro" id="IPR041470">
    <property type="entry name" value="GCP_N"/>
</dbReference>
<dbReference type="PANTHER" id="PTHR19302">
    <property type="entry name" value="GAMMA TUBULIN COMPLEX PROTEIN"/>
    <property type="match status" value="1"/>
</dbReference>
<keyword evidence="3 5" id="KW-0493">Microtubule</keyword>
<organism evidence="8 9">
    <name type="scientific">Kingdonia uniflora</name>
    <dbReference type="NCBI Taxonomy" id="39325"/>
    <lineage>
        <taxon>Eukaryota</taxon>
        <taxon>Viridiplantae</taxon>
        <taxon>Streptophyta</taxon>
        <taxon>Embryophyta</taxon>
        <taxon>Tracheophyta</taxon>
        <taxon>Spermatophyta</taxon>
        <taxon>Magnoliopsida</taxon>
        <taxon>Ranunculales</taxon>
        <taxon>Circaeasteraceae</taxon>
        <taxon>Kingdonia</taxon>
    </lineage>
</organism>
<dbReference type="GO" id="GO:0031122">
    <property type="term" value="P:cytoplasmic microtubule organization"/>
    <property type="evidence" value="ECO:0007669"/>
    <property type="project" value="TreeGrafter"/>
</dbReference>
<evidence type="ECO:0000259" key="7">
    <source>
        <dbReference type="Pfam" id="PF17681"/>
    </source>
</evidence>
<evidence type="ECO:0000313" key="8">
    <source>
        <dbReference type="EMBL" id="KAF6158966.1"/>
    </source>
</evidence>
<accession>A0A7J7MVS4</accession>
<dbReference type="GO" id="GO:0051011">
    <property type="term" value="F:microtubule minus-end binding"/>
    <property type="evidence" value="ECO:0007669"/>
    <property type="project" value="TreeGrafter"/>
</dbReference>
<dbReference type="GO" id="GO:0051225">
    <property type="term" value="P:spindle assembly"/>
    <property type="evidence" value="ECO:0007669"/>
    <property type="project" value="TreeGrafter"/>
</dbReference>